<evidence type="ECO:0000256" key="10">
    <source>
        <dbReference type="ARBA" id="ARBA00032092"/>
    </source>
</evidence>
<evidence type="ECO:0000313" key="13">
    <source>
        <dbReference type="Proteomes" id="UP000229342"/>
    </source>
</evidence>
<organism evidence="12 13">
    <name type="scientific">Candidatus Taylorbacteria bacterium CG11_big_fil_rev_8_21_14_0_20_46_11</name>
    <dbReference type="NCBI Taxonomy" id="1975025"/>
    <lineage>
        <taxon>Bacteria</taxon>
        <taxon>Candidatus Tayloriibacteriota</taxon>
    </lineage>
</organism>
<comment type="pathway">
    <text evidence="1">Pyrimidine metabolism; CTP biosynthesis via de novo pathway; UDP from UMP (UMPK route): step 1/1.</text>
</comment>
<evidence type="ECO:0000256" key="7">
    <source>
        <dbReference type="ARBA" id="ARBA00022777"/>
    </source>
</evidence>
<evidence type="ECO:0000256" key="6">
    <source>
        <dbReference type="ARBA" id="ARBA00022741"/>
    </source>
</evidence>
<keyword evidence="8" id="KW-0067">ATP-binding</keyword>
<evidence type="ECO:0000259" key="11">
    <source>
        <dbReference type="Pfam" id="PF00696"/>
    </source>
</evidence>
<dbReference type="PANTHER" id="PTHR42833">
    <property type="entry name" value="URIDYLATE KINASE"/>
    <property type="match status" value="1"/>
</dbReference>
<dbReference type="InterPro" id="IPR036393">
    <property type="entry name" value="AceGlu_kinase-like_sf"/>
</dbReference>
<feature type="domain" description="Aspartate/glutamate/uridylate kinase" evidence="11">
    <location>
        <begin position="6"/>
        <end position="207"/>
    </location>
</feature>
<dbReference type="InterPro" id="IPR011818">
    <property type="entry name" value="Uridylate_kinase_arch/spir"/>
</dbReference>
<comment type="caution">
    <text evidence="12">The sequence shown here is derived from an EMBL/GenBank/DDBJ whole genome shotgun (WGS) entry which is preliminary data.</text>
</comment>
<keyword evidence="5" id="KW-0808">Transferase</keyword>
<evidence type="ECO:0000256" key="4">
    <source>
        <dbReference type="ARBA" id="ARBA00022490"/>
    </source>
</evidence>
<keyword evidence="7 12" id="KW-0418">Kinase</keyword>
<keyword evidence="9" id="KW-0665">Pyrimidine biosynthesis</keyword>
<evidence type="ECO:0000256" key="1">
    <source>
        <dbReference type="ARBA" id="ARBA00004791"/>
    </source>
</evidence>
<evidence type="ECO:0000256" key="2">
    <source>
        <dbReference type="ARBA" id="ARBA00007614"/>
    </source>
</evidence>
<dbReference type="SUPFAM" id="SSF53633">
    <property type="entry name" value="Carbamate kinase-like"/>
    <property type="match status" value="1"/>
</dbReference>
<dbReference type="GO" id="GO:0006225">
    <property type="term" value="P:UDP biosynthetic process"/>
    <property type="evidence" value="ECO:0007669"/>
    <property type="project" value="TreeGrafter"/>
</dbReference>
<keyword evidence="6" id="KW-0547">Nucleotide-binding</keyword>
<gene>
    <name evidence="12" type="ORF">COV91_00540</name>
</gene>
<dbReference type="Gene3D" id="3.40.1160.10">
    <property type="entry name" value="Acetylglutamate kinase-like"/>
    <property type="match status" value="1"/>
</dbReference>
<evidence type="ECO:0000256" key="5">
    <source>
        <dbReference type="ARBA" id="ARBA00022679"/>
    </source>
</evidence>
<dbReference type="EC" id="2.7.4.22" evidence="3"/>
<sequence length="229" mass="25125">MNTSETILISVGGSIIVPDEVDSATVCEFKRIILSEVAKGKKFILMVGGGKTCRKYQTAAKEAEPTLSNNDLDWIGIHSTRFNAHFLRVVFQDYAFEDIILDPNTPVQTDKSIILAGGYRPTASTDHSAVLVAKSYGLKKLVNLSNIDYVYDSDPKKNPDAKKLEQVTWAKFREIIPDTWGPGMNAPFDPVAAREAEALGLEVAVMNGTAVENLENYLSGKPFKGTVIR</sequence>
<dbReference type="GO" id="GO:0033862">
    <property type="term" value="F:UMP kinase activity"/>
    <property type="evidence" value="ECO:0007669"/>
    <property type="project" value="UniProtKB-EC"/>
</dbReference>
<name>A0A2H0KFF7_9BACT</name>
<dbReference type="AlphaFoldDB" id="A0A2H0KFF7"/>
<evidence type="ECO:0000313" key="12">
    <source>
        <dbReference type="EMBL" id="PIQ69134.1"/>
    </source>
</evidence>
<evidence type="ECO:0000256" key="3">
    <source>
        <dbReference type="ARBA" id="ARBA00012899"/>
    </source>
</evidence>
<dbReference type="PANTHER" id="PTHR42833:SF4">
    <property type="entry name" value="URIDYLATE KINASE PUMPKIN, CHLOROPLASTIC"/>
    <property type="match status" value="1"/>
</dbReference>
<keyword evidence="4" id="KW-0963">Cytoplasm</keyword>
<dbReference type="EMBL" id="PCVG01000011">
    <property type="protein sequence ID" value="PIQ69134.1"/>
    <property type="molecule type" value="Genomic_DNA"/>
</dbReference>
<evidence type="ECO:0000256" key="9">
    <source>
        <dbReference type="ARBA" id="ARBA00022975"/>
    </source>
</evidence>
<reference evidence="12 13" key="1">
    <citation type="submission" date="2017-09" db="EMBL/GenBank/DDBJ databases">
        <title>Depth-based differentiation of microbial function through sediment-hosted aquifers and enrichment of novel symbionts in the deep terrestrial subsurface.</title>
        <authorList>
            <person name="Probst A.J."/>
            <person name="Ladd B."/>
            <person name="Jarett J.K."/>
            <person name="Geller-Mcgrath D.E."/>
            <person name="Sieber C.M."/>
            <person name="Emerson J.B."/>
            <person name="Anantharaman K."/>
            <person name="Thomas B.C."/>
            <person name="Malmstrom R."/>
            <person name="Stieglmeier M."/>
            <person name="Klingl A."/>
            <person name="Woyke T."/>
            <person name="Ryan C.M."/>
            <person name="Banfield J.F."/>
        </authorList>
    </citation>
    <scope>NUCLEOTIDE SEQUENCE [LARGE SCALE GENOMIC DNA]</scope>
    <source>
        <strain evidence="12">CG11_big_fil_rev_8_21_14_0_20_46_11</strain>
    </source>
</reference>
<dbReference type="GO" id="GO:0005524">
    <property type="term" value="F:ATP binding"/>
    <property type="evidence" value="ECO:0007669"/>
    <property type="project" value="UniProtKB-KW"/>
</dbReference>
<comment type="similarity">
    <text evidence="2">Belongs to the UMP kinase family.</text>
</comment>
<dbReference type="Proteomes" id="UP000229342">
    <property type="component" value="Unassembled WGS sequence"/>
</dbReference>
<proteinExistence type="inferred from homology"/>
<dbReference type="Pfam" id="PF00696">
    <property type="entry name" value="AA_kinase"/>
    <property type="match status" value="1"/>
</dbReference>
<accession>A0A2H0KFF7</accession>
<dbReference type="InterPro" id="IPR001048">
    <property type="entry name" value="Asp/Glu/Uridylate_kinase"/>
</dbReference>
<evidence type="ECO:0000256" key="8">
    <source>
        <dbReference type="ARBA" id="ARBA00022840"/>
    </source>
</evidence>
<dbReference type="NCBIfam" id="TIGR02076">
    <property type="entry name" value="pyrH_arch"/>
    <property type="match status" value="1"/>
</dbReference>
<protein>
    <recommendedName>
        <fullName evidence="3">UMP kinase</fullName>
        <ecNumber evidence="3">2.7.4.22</ecNumber>
    </recommendedName>
    <alternativeName>
        <fullName evidence="10">Uridine monophosphate kinase</fullName>
    </alternativeName>
</protein>